<dbReference type="EMBL" id="JAVYJV010000024">
    <property type="protein sequence ID" value="KAK4338170.1"/>
    <property type="molecule type" value="Genomic_DNA"/>
</dbReference>
<name>A0AAE1UUV7_9SOLA</name>
<feature type="compositionally biased region" description="Basic residues" evidence="1">
    <location>
        <begin position="83"/>
        <end position="93"/>
    </location>
</feature>
<reference evidence="2" key="1">
    <citation type="submission" date="2023-12" db="EMBL/GenBank/DDBJ databases">
        <title>Genome assembly of Anisodus tanguticus.</title>
        <authorList>
            <person name="Wang Y.-J."/>
        </authorList>
    </citation>
    <scope>NUCLEOTIDE SEQUENCE</scope>
    <source>
        <strain evidence="2">KB-2021</strain>
        <tissue evidence="2">Leaf</tissue>
    </source>
</reference>
<accession>A0AAE1UUV7</accession>
<dbReference type="Proteomes" id="UP001291623">
    <property type="component" value="Unassembled WGS sequence"/>
</dbReference>
<evidence type="ECO:0000313" key="2">
    <source>
        <dbReference type="EMBL" id="KAK4338170.1"/>
    </source>
</evidence>
<sequence>MIRSEHKPGPDQVGLLVMGLPLQGPLTFPGEPFAIMCLLWKIRIRQQLTKYWVELIEEGKRSSNPTQSCSTSSVNIEEDLSCGRKRKKHSLWR</sequence>
<evidence type="ECO:0000256" key="1">
    <source>
        <dbReference type="SAM" id="MobiDB-lite"/>
    </source>
</evidence>
<keyword evidence="3" id="KW-1185">Reference proteome</keyword>
<gene>
    <name evidence="2" type="ORF">RND71_042657</name>
</gene>
<evidence type="ECO:0000313" key="3">
    <source>
        <dbReference type="Proteomes" id="UP001291623"/>
    </source>
</evidence>
<dbReference type="AlphaFoldDB" id="A0AAE1UUV7"/>
<comment type="caution">
    <text evidence="2">The sequence shown here is derived from an EMBL/GenBank/DDBJ whole genome shotgun (WGS) entry which is preliminary data.</text>
</comment>
<feature type="compositionally biased region" description="Low complexity" evidence="1">
    <location>
        <begin position="62"/>
        <end position="73"/>
    </location>
</feature>
<proteinExistence type="predicted"/>
<feature type="region of interest" description="Disordered" evidence="1">
    <location>
        <begin position="59"/>
        <end position="93"/>
    </location>
</feature>
<organism evidence="2 3">
    <name type="scientific">Anisodus tanguticus</name>
    <dbReference type="NCBI Taxonomy" id="243964"/>
    <lineage>
        <taxon>Eukaryota</taxon>
        <taxon>Viridiplantae</taxon>
        <taxon>Streptophyta</taxon>
        <taxon>Embryophyta</taxon>
        <taxon>Tracheophyta</taxon>
        <taxon>Spermatophyta</taxon>
        <taxon>Magnoliopsida</taxon>
        <taxon>eudicotyledons</taxon>
        <taxon>Gunneridae</taxon>
        <taxon>Pentapetalae</taxon>
        <taxon>asterids</taxon>
        <taxon>lamiids</taxon>
        <taxon>Solanales</taxon>
        <taxon>Solanaceae</taxon>
        <taxon>Solanoideae</taxon>
        <taxon>Hyoscyameae</taxon>
        <taxon>Anisodus</taxon>
    </lineage>
</organism>
<protein>
    <submittedName>
        <fullName evidence="2">Uncharacterized protein</fullName>
    </submittedName>
</protein>